<protein>
    <submittedName>
        <fullName evidence="2">DUF2970 domain-containing protein</fullName>
    </submittedName>
</protein>
<keyword evidence="3" id="KW-1185">Reference proteome</keyword>
<evidence type="ECO:0000313" key="2">
    <source>
        <dbReference type="EMBL" id="QLI81380.1"/>
    </source>
</evidence>
<reference evidence="2 3" key="1">
    <citation type="journal article" date="2016" name="Int. J. Syst. Evol. Microbiol.">
        <title>Chitinibacter fontanus sp. nov., isolated from a spring.</title>
        <authorList>
            <person name="Sheu S.Y."/>
            <person name="Li Y.S."/>
            <person name="Young C.C."/>
            <person name="Chen W.M."/>
        </authorList>
    </citation>
    <scope>NUCLEOTIDE SEQUENCE [LARGE SCALE GENOMIC DNA]</scope>
    <source>
        <strain evidence="2 3">STM-7</strain>
    </source>
</reference>
<evidence type="ECO:0000256" key="1">
    <source>
        <dbReference type="SAM" id="Phobius"/>
    </source>
</evidence>
<organism evidence="2 3">
    <name type="scientific">Chitinibacter fontanus</name>
    <dbReference type="NCBI Taxonomy" id="1737446"/>
    <lineage>
        <taxon>Bacteria</taxon>
        <taxon>Pseudomonadati</taxon>
        <taxon>Pseudomonadota</taxon>
        <taxon>Betaproteobacteria</taxon>
        <taxon>Neisseriales</taxon>
        <taxon>Chitinibacteraceae</taxon>
        <taxon>Chitinibacter</taxon>
    </lineage>
</organism>
<evidence type="ECO:0000313" key="3">
    <source>
        <dbReference type="Proteomes" id="UP000510822"/>
    </source>
</evidence>
<accession>A0A7D5VA45</accession>
<dbReference type="EMBL" id="CP058952">
    <property type="protein sequence ID" value="QLI81380.1"/>
    <property type="molecule type" value="Genomic_DNA"/>
</dbReference>
<dbReference type="Pfam" id="PF11174">
    <property type="entry name" value="DUF2970"/>
    <property type="match status" value="1"/>
</dbReference>
<keyword evidence="1" id="KW-1133">Transmembrane helix</keyword>
<dbReference type="RefSeq" id="WP_180308506.1">
    <property type="nucleotide sequence ID" value="NZ_CP058952.1"/>
</dbReference>
<gene>
    <name evidence="2" type="ORF">HZU75_07475</name>
</gene>
<sequence>MWTAIKAVLAAFFGVRSREKSRRPVQIWQLLVAGLLCGLLLALLVWGLVHTLVTTQQ</sequence>
<name>A0A7D5VA45_9NEIS</name>
<dbReference type="Proteomes" id="UP000510822">
    <property type="component" value="Chromosome"/>
</dbReference>
<dbReference type="KEGG" id="cfon:HZU75_07475"/>
<dbReference type="AlphaFoldDB" id="A0A7D5VA45"/>
<feature type="transmembrane region" description="Helical" evidence="1">
    <location>
        <begin position="27"/>
        <end position="49"/>
    </location>
</feature>
<keyword evidence="1" id="KW-0812">Transmembrane</keyword>
<dbReference type="InterPro" id="IPR021344">
    <property type="entry name" value="DUF2970"/>
</dbReference>
<keyword evidence="1" id="KW-0472">Membrane</keyword>
<proteinExistence type="predicted"/>